<gene>
    <name evidence="2" type="ORF">AALT52_01190</name>
</gene>
<keyword evidence="3" id="KW-1185">Reference proteome</keyword>
<evidence type="ECO:0000313" key="3">
    <source>
        <dbReference type="Proteomes" id="UP001565236"/>
    </source>
</evidence>
<organism evidence="2 3">
    <name type="scientific">Ligilactobacillus faecis</name>
    <dbReference type="NCBI Taxonomy" id="762833"/>
    <lineage>
        <taxon>Bacteria</taxon>
        <taxon>Bacillati</taxon>
        <taxon>Bacillota</taxon>
        <taxon>Bacilli</taxon>
        <taxon>Lactobacillales</taxon>
        <taxon>Lactobacillaceae</taxon>
        <taxon>Ligilactobacillus</taxon>
    </lineage>
</organism>
<dbReference type="InterPro" id="IPR036234">
    <property type="entry name" value="SA_I/II_PAC_V_sf"/>
</dbReference>
<sequence>MNKNQIDSNSIIQSLLLRSEPNAQVSFDNKSNLTYKGKPDLSHDFELVSGNNISGTVSVTYDNLENSFYGNKKIKKIIAVFSNADTDFQKISNRDTASLAIFQDPTLGFWYNGIEGIDVDYTFYDVDDNLIDFSNNELTGAGAWITLGSLNAGSGRIEKVKLLSAGKAYGFKNSSVSVHSENELYSEKSNSLTMKQGGDPLASNTDLIDRESTDFPWGNEDWDTGLENEHAYYGAGVLNVTGKNIKLRFSTTRNYNLEGVNSSTWATISTTIVKDDSGIKIPQKPDINYHFNSV</sequence>
<reference evidence="2 3" key="1">
    <citation type="submission" date="2024-03" db="EMBL/GenBank/DDBJ databases">
        <title>Mouse gut bacterial collection (mGBC) of GemPharmatech.</title>
        <authorList>
            <person name="He Y."/>
            <person name="Dong L."/>
            <person name="Wu D."/>
            <person name="Gao X."/>
            <person name="Lin Z."/>
        </authorList>
    </citation>
    <scope>NUCLEOTIDE SEQUENCE [LARGE SCALE GENOMIC DNA]</scope>
    <source>
        <strain evidence="2 3">15-30</strain>
    </source>
</reference>
<dbReference type="Pfam" id="PF08363">
    <property type="entry name" value="GbpC"/>
    <property type="match status" value="1"/>
</dbReference>
<comment type="caution">
    <text evidence="2">The sequence shown here is derived from an EMBL/GenBank/DDBJ whole genome shotgun (WGS) entry which is preliminary data.</text>
</comment>
<feature type="domain" description="Glucan-binding protein C/Surface antigen I/II V-domain" evidence="1">
    <location>
        <begin position="56"/>
        <end position="255"/>
    </location>
</feature>
<name>A0ABV4DNR2_9LACO</name>
<evidence type="ECO:0000313" key="2">
    <source>
        <dbReference type="EMBL" id="MEY8661513.1"/>
    </source>
</evidence>
<protein>
    <submittedName>
        <fullName evidence="2">GbpC/Spa domain-containing protein</fullName>
    </submittedName>
</protein>
<dbReference type="Gene3D" id="2.60.530.10">
    <property type="entry name" value="Major cell-surface adhesin PAc"/>
    <property type="match status" value="1"/>
</dbReference>
<evidence type="ECO:0000259" key="1">
    <source>
        <dbReference type="Pfam" id="PF08363"/>
    </source>
</evidence>
<dbReference type="SUPFAM" id="SSF74914">
    <property type="entry name" value="V-region of surface antigen I/II (SA I/II, PAC)"/>
    <property type="match status" value="1"/>
</dbReference>
<accession>A0ABV4DNR2</accession>
<proteinExistence type="predicted"/>
<dbReference type="EMBL" id="JBCLUF010000003">
    <property type="protein sequence ID" value="MEY8661513.1"/>
    <property type="molecule type" value="Genomic_DNA"/>
</dbReference>
<dbReference type="InterPro" id="IPR013574">
    <property type="entry name" value="Glucan-bd_C/Surface_Ag-I/II_V"/>
</dbReference>
<dbReference type="RefSeq" id="WP_369940247.1">
    <property type="nucleotide sequence ID" value="NZ_JBCLUF010000003.1"/>
</dbReference>
<dbReference type="Proteomes" id="UP001565236">
    <property type="component" value="Unassembled WGS sequence"/>
</dbReference>